<dbReference type="Proteomes" id="UP000823882">
    <property type="component" value="Unassembled WGS sequence"/>
</dbReference>
<protein>
    <submittedName>
        <fullName evidence="4">Helix-turn-helix domain-containing protein</fullName>
    </submittedName>
</protein>
<proteinExistence type="predicted"/>
<name>A0A9D2P0A1_9FIRM</name>
<accession>A0A9D2P0A1</accession>
<evidence type="ECO:0000259" key="3">
    <source>
        <dbReference type="PROSITE" id="PS50943"/>
    </source>
</evidence>
<dbReference type="InterPro" id="IPR010982">
    <property type="entry name" value="Lambda_DNA-bd_dom_sf"/>
</dbReference>
<dbReference type="GO" id="GO:0003677">
    <property type="term" value="F:DNA binding"/>
    <property type="evidence" value="ECO:0007669"/>
    <property type="project" value="UniProtKB-KW"/>
</dbReference>
<keyword evidence="2" id="KW-1133">Transmembrane helix</keyword>
<dbReference type="EMBL" id="DWWJ01000034">
    <property type="protein sequence ID" value="HJC40299.1"/>
    <property type="molecule type" value="Genomic_DNA"/>
</dbReference>
<dbReference type="SUPFAM" id="SSF47413">
    <property type="entry name" value="lambda repressor-like DNA-binding domains"/>
    <property type="match status" value="1"/>
</dbReference>
<dbReference type="CDD" id="cd00093">
    <property type="entry name" value="HTH_XRE"/>
    <property type="match status" value="1"/>
</dbReference>
<dbReference type="PANTHER" id="PTHR46558:SF13">
    <property type="entry name" value="HTH-TYPE TRANSCRIPTIONAL REGULATOR IMMR"/>
    <property type="match status" value="1"/>
</dbReference>
<evidence type="ECO:0000256" key="1">
    <source>
        <dbReference type="ARBA" id="ARBA00023125"/>
    </source>
</evidence>
<keyword evidence="1" id="KW-0238">DNA-binding</keyword>
<evidence type="ECO:0000313" key="4">
    <source>
        <dbReference type="EMBL" id="HJC40299.1"/>
    </source>
</evidence>
<keyword evidence="2" id="KW-0472">Membrane</keyword>
<gene>
    <name evidence="4" type="ORF">H9701_01925</name>
</gene>
<reference evidence="4" key="1">
    <citation type="journal article" date="2021" name="PeerJ">
        <title>Extensive microbial diversity within the chicken gut microbiome revealed by metagenomics and culture.</title>
        <authorList>
            <person name="Gilroy R."/>
            <person name="Ravi A."/>
            <person name="Getino M."/>
            <person name="Pursley I."/>
            <person name="Horton D.L."/>
            <person name="Alikhan N.F."/>
            <person name="Baker D."/>
            <person name="Gharbi K."/>
            <person name="Hall N."/>
            <person name="Watson M."/>
            <person name="Adriaenssens E.M."/>
            <person name="Foster-Nyarko E."/>
            <person name="Jarju S."/>
            <person name="Secka A."/>
            <person name="Antonio M."/>
            <person name="Oren A."/>
            <person name="Chaudhuri R.R."/>
            <person name="La Ragione R."/>
            <person name="Hildebrand F."/>
            <person name="Pallen M.J."/>
        </authorList>
    </citation>
    <scope>NUCLEOTIDE SEQUENCE</scope>
    <source>
        <strain evidence="4">CHK186-1790</strain>
    </source>
</reference>
<dbReference type="InterPro" id="IPR001387">
    <property type="entry name" value="Cro/C1-type_HTH"/>
</dbReference>
<reference evidence="4" key="2">
    <citation type="submission" date="2021-04" db="EMBL/GenBank/DDBJ databases">
        <authorList>
            <person name="Gilroy R."/>
        </authorList>
    </citation>
    <scope>NUCLEOTIDE SEQUENCE</scope>
    <source>
        <strain evidence="4">CHK186-1790</strain>
    </source>
</reference>
<sequence length="313" mass="33992">MEEKQTAFGQRLAGLRQARGLSQQALADRLAVTRQAVSNWERSQTIPDLDMLRAMTEALDVDMNTLCGLPEPKAPGRTAVRSALSLALCGALCLSLGLGGGLWLARRSAPAATTEAAPAPAISQQERLRPHQISYTTPDGTTVRRPADGAQEVAALLEALPEGAPGPVELTFSLTDTFSYFAQQYELRFLPAFQDGAFQSDWEQVLLWLYRAGTSGGDYLTTQGVDASLAQFFGSVDYRHQGTEAFPLTDRGYYPGCGGFAEGSYRLTSLTRLADGSFEAVLAEDTEHWELTLVLSPQEGSLRFHEVQAAQRQ</sequence>
<feature type="domain" description="HTH cro/C1-type" evidence="3">
    <location>
        <begin position="12"/>
        <end position="66"/>
    </location>
</feature>
<feature type="transmembrane region" description="Helical" evidence="2">
    <location>
        <begin position="83"/>
        <end position="105"/>
    </location>
</feature>
<dbReference type="PANTHER" id="PTHR46558">
    <property type="entry name" value="TRACRIPTIONAL REGULATORY PROTEIN-RELATED-RELATED"/>
    <property type="match status" value="1"/>
</dbReference>
<comment type="caution">
    <text evidence="4">The sequence shown here is derived from an EMBL/GenBank/DDBJ whole genome shotgun (WGS) entry which is preliminary data.</text>
</comment>
<dbReference type="PROSITE" id="PS50943">
    <property type="entry name" value="HTH_CROC1"/>
    <property type="match status" value="1"/>
</dbReference>
<keyword evidence="2" id="KW-0812">Transmembrane</keyword>
<organism evidence="4 5">
    <name type="scientific">Candidatus Intestinimonas pullistercoris</name>
    <dbReference type="NCBI Taxonomy" id="2838623"/>
    <lineage>
        <taxon>Bacteria</taxon>
        <taxon>Bacillati</taxon>
        <taxon>Bacillota</taxon>
        <taxon>Clostridia</taxon>
        <taxon>Eubacteriales</taxon>
        <taxon>Intestinimonas</taxon>
    </lineage>
</organism>
<evidence type="ECO:0000313" key="5">
    <source>
        <dbReference type="Proteomes" id="UP000823882"/>
    </source>
</evidence>
<evidence type="ECO:0000256" key="2">
    <source>
        <dbReference type="SAM" id="Phobius"/>
    </source>
</evidence>
<dbReference type="SMART" id="SM00530">
    <property type="entry name" value="HTH_XRE"/>
    <property type="match status" value="1"/>
</dbReference>
<dbReference type="Pfam" id="PF01381">
    <property type="entry name" value="HTH_3"/>
    <property type="match status" value="1"/>
</dbReference>
<dbReference type="Gene3D" id="1.10.260.40">
    <property type="entry name" value="lambda repressor-like DNA-binding domains"/>
    <property type="match status" value="1"/>
</dbReference>
<dbReference type="AlphaFoldDB" id="A0A9D2P0A1"/>